<evidence type="ECO:0000256" key="5">
    <source>
        <dbReference type="SAM" id="MobiDB-lite"/>
    </source>
</evidence>
<dbReference type="GO" id="GO:0061632">
    <property type="term" value="F:RNA lariat debranching enzyme activator activity"/>
    <property type="evidence" value="ECO:0007669"/>
    <property type="project" value="TreeGrafter"/>
</dbReference>
<name>A0A8S2BAK3_ARAAE</name>
<reference evidence="7" key="1">
    <citation type="submission" date="2021-01" db="EMBL/GenBank/DDBJ databases">
        <authorList>
            <person name="Bezrukov I."/>
        </authorList>
    </citation>
    <scope>NUCLEOTIDE SEQUENCE</scope>
</reference>
<protein>
    <recommendedName>
        <fullName evidence="6">C3H1-type domain-containing protein</fullName>
    </recommendedName>
</protein>
<dbReference type="Pfam" id="PF04676">
    <property type="entry name" value="CwfJ_C_2"/>
    <property type="match status" value="1"/>
</dbReference>
<dbReference type="SMART" id="SM00356">
    <property type="entry name" value="ZnF_C3H1"/>
    <property type="match status" value="2"/>
</dbReference>
<dbReference type="GO" id="GO:0008270">
    <property type="term" value="F:zinc ion binding"/>
    <property type="evidence" value="ECO:0007669"/>
    <property type="project" value="UniProtKB-KW"/>
</dbReference>
<feature type="domain" description="C3H1-type" evidence="6">
    <location>
        <begin position="338"/>
        <end position="366"/>
    </location>
</feature>
<dbReference type="Gene3D" id="3.30.428.10">
    <property type="entry name" value="HIT-like"/>
    <property type="match status" value="1"/>
</dbReference>
<dbReference type="AlphaFoldDB" id="A0A8S2BAK3"/>
<dbReference type="InterPro" id="IPR006767">
    <property type="entry name" value="Cwf19-like_C_dom-2"/>
</dbReference>
<dbReference type="InterPro" id="IPR040194">
    <property type="entry name" value="Cwf19-like"/>
</dbReference>
<sequence length="605" mass="67360">MAPRILLCGDPLGRLNQLFKRVQSVSKSAGPFDALICVGQFFPDSPELLDEFLDYVEGRAQVPIPTYFTGDYGIVAPKILSTTSKKAENQGFKMDGLEVCHNLFWLRGSGKFTLHGLSVAYLSGRQSSDSQFGKYSQDDVDALRALAEESGVIDLFLTYPFCSLDTFSMFRAAVSDIPVGVSDSSFSDSTVSELVMEVKPRYHIAGSMGVFYAREPYLNAESTHVTRFIGLAQVGNKNKQKFLHALSPTPTSTMSPAELSAKPPKTTLWPYNLQEGAAESKKRPNDSESDSQYWRYDVSKRQKNGSQGEKLCFKFVCSGSCPRGEDCHFQHNAEAREQCRRGVCLDLIIKGKCEKGPECSYKHEFQDESSIQRKPRSENANRSKECWFCLSSPSVESHLIVSVGESFYCALPKGSLVEDHILIIPIEHLPNTLVLSPEVESELSRYQNGLRNCYKSQGNDAVFFELVSKRVSHANLQVVPVPSSRARLLPNIFSLAAEKLGFKLVTKKFNDSTEGRLYLQKEYNAALGLFYVELPDGTVLSHTLEENEVFPAQFGREVLAGLLKIPDRADWRNYTIKCYLVDIMLNSVSNALRSEAEAVSCDASS</sequence>
<dbReference type="GO" id="GO:0071014">
    <property type="term" value="C:post-mRNA release spliceosomal complex"/>
    <property type="evidence" value="ECO:0007669"/>
    <property type="project" value="TreeGrafter"/>
</dbReference>
<dbReference type="Proteomes" id="UP000682877">
    <property type="component" value="Chromosome 8"/>
</dbReference>
<organism evidence="7 8">
    <name type="scientific">Arabidopsis arenosa</name>
    <name type="common">Sand rock-cress</name>
    <name type="synonym">Cardaminopsis arenosa</name>
    <dbReference type="NCBI Taxonomy" id="38785"/>
    <lineage>
        <taxon>Eukaryota</taxon>
        <taxon>Viridiplantae</taxon>
        <taxon>Streptophyta</taxon>
        <taxon>Embryophyta</taxon>
        <taxon>Tracheophyta</taxon>
        <taxon>Spermatophyta</taxon>
        <taxon>Magnoliopsida</taxon>
        <taxon>eudicotyledons</taxon>
        <taxon>Gunneridae</taxon>
        <taxon>Pentapetalae</taxon>
        <taxon>rosids</taxon>
        <taxon>malvids</taxon>
        <taxon>Brassicales</taxon>
        <taxon>Brassicaceae</taxon>
        <taxon>Camelineae</taxon>
        <taxon>Arabidopsis</taxon>
    </lineage>
</organism>
<gene>
    <name evidence="7" type="ORF">AARE701A_LOCUS21689</name>
</gene>
<evidence type="ECO:0000256" key="2">
    <source>
        <dbReference type="ARBA" id="ARBA00022771"/>
    </source>
</evidence>
<dbReference type="CDD" id="cd07380">
    <property type="entry name" value="MPP_CWF19_N"/>
    <property type="match status" value="1"/>
</dbReference>
<dbReference type="PANTHER" id="PTHR12072">
    <property type="entry name" value="CWF19, CELL CYCLE CONTROL PROTEIN"/>
    <property type="match status" value="1"/>
</dbReference>
<evidence type="ECO:0000256" key="4">
    <source>
        <dbReference type="PROSITE-ProRule" id="PRU00723"/>
    </source>
</evidence>
<dbReference type="Pfam" id="PF04677">
    <property type="entry name" value="CwfJ_C_1"/>
    <property type="match status" value="1"/>
</dbReference>
<keyword evidence="3 4" id="KW-0862">Zinc</keyword>
<feature type="domain" description="C3H1-type" evidence="6">
    <location>
        <begin position="306"/>
        <end position="334"/>
    </location>
</feature>
<dbReference type="InterPro" id="IPR036265">
    <property type="entry name" value="HIT-like_sf"/>
</dbReference>
<dbReference type="InterPro" id="IPR036855">
    <property type="entry name" value="Znf_CCCH_sf"/>
</dbReference>
<evidence type="ECO:0000313" key="7">
    <source>
        <dbReference type="EMBL" id="CAE6244451.1"/>
    </source>
</evidence>
<dbReference type="PROSITE" id="PS50103">
    <property type="entry name" value="ZF_C3H1"/>
    <property type="match status" value="2"/>
</dbReference>
<proteinExistence type="predicted"/>
<dbReference type="Gene3D" id="4.10.1000.10">
    <property type="entry name" value="Zinc finger, CCCH-type"/>
    <property type="match status" value="1"/>
</dbReference>
<keyword evidence="8" id="KW-1185">Reference proteome</keyword>
<evidence type="ECO:0000313" key="8">
    <source>
        <dbReference type="Proteomes" id="UP000682877"/>
    </source>
</evidence>
<dbReference type="PANTHER" id="PTHR12072:SF4">
    <property type="entry name" value="CWF19-LIKE PROTEIN 1"/>
    <property type="match status" value="1"/>
</dbReference>
<evidence type="ECO:0000256" key="3">
    <source>
        <dbReference type="ARBA" id="ARBA00022833"/>
    </source>
</evidence>
<feature type="zinc finger region" description="C3H1-type" evidence="4">
    <location>
        <begin position="306"/>
        <end position="334"/>
    </location>
</feature>
<dbReference type="SUPFAM" id="SSF90229">
    <property type="entry name" value="CCCH zinc finger"/>
    <property type="match status" value="1"/>
</dbReference>
<accession>A0A8S2BAK3</accession>
<dbReference type="GO" id="GO:0000398">
    <property type="term" value="P:mRNA splicing, via spliceosome"/>
    <property type="evidence" value="ECO:0007669"/>
    <property type="project" value="TreeGrafter"/>
</dbReference>
<evidence type="ECO:0000256" key="1">
    <source>
        <dbReference type="ARBA" id="ARBA00022723"/>
    </source>
</evidence>
<evidence type="ECO:0000259" key="6">
    <source>
        <dbReference type="PROSITE" id="PS50103"/>
    </source>
</evidence>
<feature type="zinc finger region" description="C3H1-type" evidence="4">
    <location>
        <begin position="338"/>
        <end position="366"/>
    </location>
</feature>
<dbReference type="EMBL" id="LR999458">
    <property type="protein sequence ID" value="CAE6244451.1"/>
    <property type="molecule type" value="Genomic_DNA"/>
</dbReference>
<dbReference type="FunFam" id="3.30.428.10:FF:000018">
    <property type="entry name" value="Zinc finger CCCH domain-containing protein 59"/>
    <property type="match status" value="1"/>
</dbReference>
<keyword evidence="2 4" id="KW-0863">Zinc-finger</keyword>
<dbReference type="InterPro" id="IPR000571">
    <property type="entry name" value="Znf_CCCH"/>
</dbReference>
<dbReference type="SUPFAM" id="SSF54197">
    <property type="entry name" value="HIT-like"/>
    <property type="match status" value="1"/>
</dbReference>
<keyword evidence="1 4" id="KW-0479">Metal-binding</keyword>
<feature type="region of interest" description="Disordered" evidence="5">
    <location>
        <begin position="246"/>
        <end position="265"/>
    </location>
</feature>
<dbReference type="InterPro" id="IPR006768">
    <property type="entry name" value="Cwf19-like_C_dom-1"/>
</dbReference>